<reference evidence="3" key="1">
    <citation type="submission" date="2023-03" db="UniProtKB">
        <authorList>
            <consortium name="EnsemblPlants"/>
        </authorList>
    </citation>
    <scope>IDENTIFICATION</scope>
</reference>
<dbReference type="AlphaFoldDB" id="A0A9I9DSR7"/>
<evidence type="ECO:0008006" key="4">
    <source>
        <dbReference type="Google" id="ProtNLM"/>
    </source>
</evidence>
<dbReference type="PANTHER" id="PTHR33659">
    <property type="entry name" value="PROTEIN, PUTATIVE-RELATED-RELATED"/>
    <property type="match status" value="1"/>
</dbReference>
<dbReference type="PANTHER" id="PTHR33659:SF1">
    <property type="entry name" value="PROTEIN, PUTATIVE-RELATED"/>
    <property type="match status" value="1"/>
</dbReference>
<dbReference type="EnsemblPlants" id="MELO3C023540.2.1">
    <property type="protein sequence ID" value="MELO3C023540.2.1"/>
    <property type="gene ID" value="MELO3C023540.2"/>
</dbReference>
<feature type="transmembrane region" description="Helical" evidence="1">
    <location>
        <begin position="40"/>
        <end position="63"/>
    </location>
</feature>
<evidence type="ECO:0000256" key="2">
    <source>
        <dbReference type="SAM" id="SignalP"/>
    </source>
</evidence>
<keyword evidence="1" id="KW-1133">Transmembrane helix</keyword>
<evidence type="ECO:0000313" key="3">
    <source>
        <dbReference type="EnsemblPlants" id="MELO3C023540.2.1"/>
    </source>
</evidence>
<sequence length="65" mass="6683">MAISKISAVVFLAFVAVFSAVVSAQEAPAPAPELDRGAASSLPVATSMALLFASFFFSLPPLLKL</sequence>
<name>A0A9I9DSR7_CUCME</name>
<dbReference type="Gramene" id="MELO3C023540.2.1">
    <property type="protein sequence ID" value="MELO3C023540.2.1"/>
    <property type="gene ID" value="MELO3C023540.2"/>
</dbReference>
<keyword evidence="1" id="KW-0812">Transmembrane</keyword>
<evidence type="ECO:0000256" key="1">
    <source>
        <dbReference type="SAM" id="Phobius"/>
    </source>
</evidence>
<organism evidence="3">
    <name type="scientific">Cucumis melo</name>
    <name type="common">Muskmelon</name>
    <dbReference type="NCBI Taxonomy" id="3656"/>
    <lineage>
        <taxon>Eukaryota</taxon>
        <taxon>Viridiplantae</taxon>
        <taxon>Streptophyta</taxon>
        <taxon>Embryophyta</taxon>
        <taxon>Tracheophyta</taxon>
        <taxon>Spermatophyta</taxon>
        <taxon>Magnoliopsida</taxon>
        <taxon>eudicotyledons</taxon>
        <taxon>Gunneridae</taxon>
        <taxon>Pentapetalae</taxon>
        <taxon>rosids</taxon>
        <taxon>fabids</taxon>
        <taxon>Cucurbitales</taxon>
        <taxon>Cucurbitaceae</taxon>
        <taxon>Benincaseae</taxon>
        <taxon>Cucumis</taxon>
    </lineage>
</organism>
<keyword evidence="1" id="KW-0472">Membrane</keyword>
<proteinExistence type="predicted"/>
<accession>A0A9I9DSR7</accession>
<feature type="chain" id="PRO_5039886569" description="Arabinogalactan peptide 13-like" evidence="2">
    <location>
        <begin position="25"/>
        <end position="65"/>
    </location>
</feature>
<feature type="signal peptide" evidence="2">
    <location>
        <begin position="1"/>
        <end position="24"/>
    </location>
</feature>
<keyword evidence="2" id="KW-0732">Signal</keyword>
<protein>
    <recommendedName>
        <fullName evidence="4">Arabinogalactan peptide 13-like</fullName>
    </recommendedName>
</protein>